<reference evidence="1" key="1">
    <citation type="submission" date="2022-01" db="EMBL/GenBank/DDBJ databases">
        <authorList>
            <person name="King R."/>
        </authorList>
    </citation>
    <scope>NUCLEOTIDE SEQUENCE</scope>
</reference>
<evidence type="ECO:0008006" key="3">
    <source>
        <dbReference type="Google" id="ProtNLM"/>
    </source>
</evidence>
<dbReference type="EMBL" id="OU895880">
    <property type="protein sequence ID" value="CAG9811724.1"/>
    <property type="molecule type" value="Genomic_DNA"/>
</dbReference>
<protein>
    <recommendedName>
        <fullName evidence="3">NACHT domain-containing protein</fullName>
    </recommendedName>
</protein>
<keyword evidence="2" id="KW-1185">Reference proteome</keyword>
<proteinExistence type="predicted"/>
<gene>
    <name evidence="1" type="ORF">CHIRRI_LOCUS14531</name>
</gene>
<evidence type="ECO:0000313" key="2">
    <source>
        <dbReference type="Proteomes" id="UP001153620"/>
    </source>
</evidence>
<dbReference type="InterPro" id="IPR027417">
    <property type="entry name" value="P-loop_NTPase"/>
</dbReference>
<dbReference type="Gene3D" id="3.40.50.300">
    <property type="entry name" value="P-loop containing nucleotide triphosphate hydrolases"/>
    <property type="match status" value="1"/>
</dbReference>
<dbReference type="OrthoDB" id="7739966at2759"/>
<reference evidence="1" key="2">
    <citation type="submission" date="2022-10" db="EMBL/GenBank/DDBJ databases">
        <authorList>
            <consortium name="ENA_rothamsted_submissions"/>
            <consortium name="culmorum"/>
            <person name="King R."/>
        </authorList>
    </citation>
    <scope>NUCLEOTIDE SEQUENCE</scope>
</reference>
<dbReference type="Proteomes" id="UP001153620">
    <property type="component" value="Chromosome 4"/>
</dbReference>
<evidence type="ECO:0000313" key="1">
    <source>
        <dbReference type="EMBL" id="CAG9811724.1"/>
    </source>
</evidence>
<sequence>MSDEIHEHDAKLKIDAINQPQRSAPNILNNSNSIKIDDKYILKLEKNVKNVKNVSKVRKSTCKLLQFSSEWSFEEVLKRIDELDHIEYPQLFIFVIAATNYSLIKDKIEQLKASLLKFGSTRPLLVQLTSENENFTIFYYKEESSSFLLASYPTFWTTSEKFTNFPQFLNLFLNGFIDGADLKVLAAQDVILDRSIILRFLWALNFPVGFFQSIIFNVVKKSTFAEFLAALDAPFENAGSFLSNTAQQYICNVVEDDEDLTKDESIILTAIKCENYHVVDYLINYWTHLIQQLPFNHQIKVVTTAFETNQFDVLCDLLDYADYPFPTNFNVNSVIHKGFKSIIAERESLADAIKDDKMHKIEEFINDNSYSKVGYNINNKSALKQSAEASNFKIFNFLKSKEFYSANPNENFREAEKDAKKYTAQHRKLNVNEALLDDQKTINSLCNRHLQDICGNLLSSQNIFVEPDKLNHEQLLDDFNQICLDNQGLRIIFDCSKEIPDYLGKIFFTEDQSVIFVVTNHNKAKELRKIFKKIGLKGVLDIQVDYSWNDLTEESQNLMLQSKISFQNNSEIALNDLLKNNDGASSQDDLIELFDNQLLTMILDNEQMFINTIQQDDKIFNLLYQQRRFNEKNKISQTKEFEPNTSKIKGLISGILKVLIILFDTPFKPNMDALKNVINITKYSEDELISNVKNNQYILISDIAGNGKSWSMKHITKELCKLNPTSWVSYVDLKQFIDKFEPQNGKHDFEKFMIENILKPQQQWEVTIFRKLYREGRAFILFDGFDEIAPDCAEFVSELAQNFQQNGGNQLWMASRDYFEVDLKEKLKLDKAQSLDEMTVEDGVQLIAKSWVSMDQEKVQKEPISEKELNDCIKISPNFDNYQQKARQIIEKALISRNDSVGLPQLFKMIVDGFKDVKNVDDLQGTKIYDKFADTVYTRWSDEKGKIRKYANVKSLRFDNNFWKFHQYHAILSLFPVLVMIFFGNYDGSEWPEEEVIACALMNKKNGKYYFIHETFREFFVAEAIAKAIKKEKIDAKVMKIFDEIMSIEKFKIVRMFLFNHLNEEILLEHFRLKIKKLIFEKNHIFSEFFSGNHDNLTDYAIDVLKGKSYETSKEFIYKHSNFVINTTRSSKMFEKFQNFCFDIFKSNFKDFEDFIIKNEVFHKIIQSNLEIEVFQGFINKMVEKTSCEFVKKAMMTQTSFVFALQNNIFYSLSISSKLNAHKVQKFLKILEKFFTQDALFELMSKTNAEGLNILQTCVWVGNVENLKILLTEIEYYFKEKKSHELFEKLLMQYDKFGTQLTHTMANRNNIECHKAFWKLLFRTFEDREELKKFILSPNFIGNCIATEIIGRTTDPAIAKFTLNILKDNFKQQQLKEILFSKNSFNINFLQLAARPFEPVEFKTIMIKICEDICQPNDLNFEISFEIFLFELFNFVYTLIYKRKLIETKGKSLFYPAYFADLYYYEKKTNFG</sequence>
<name>A0A9N9S6Y3_9DIPT</name>
<organism evidence="1 2">
    <name type="scientific">Chironomus riparius</name>
    <dbReference type="NCBI Taxonomy" id="315576"/>
    <lineage>
        <taxon>Eukaryota</taxon>
        <taxon>Metazoa</taxon>
        <taxon>Ecdysozoa</taxon>
        <taxon>Arthropoda</taxon>
        <taxon>Hexapoda</taxon>
        <taxon>Insecta</taxon>
        <taxon>Pterygota</taxon>
        <taxon>Neoptera</taxon>
        <taxon>Endopterygota</taxon>
        <taxon>Diptera</taxon>
        <taxon>Nematocera</taxon>
        <taxon>Chironomoidea</taxon>
        <taxon>Chironomidae</taxon>
        <taxon>Chironominae</taxon>
        <taxon>Chironomus</taxon>
    </lineage>
</organism>
<accession>A0A9N9S6Y3</accession>